<dbReference type="Proteomes" id="UP000800038">
    <property type="component" value="Unassembled WGS sequence"/>
</dbReference>
<feature type="transmembrane region" description="Helical" evidence="1">
    <location>
        <begin position="113"/>
        <end position="133"/>
    </location>
</feature>
<keyword evidence="1" id="KW-0812">Transmembrane</keyword>
<keyword evidence="1" id="KW-0472">Membrane</keyword>
<dbReference type="PANTHER" id="PTHR12242:SF1">
    <property type="entry name" value="MYND-TYPE DOMAIN-CONTAINING PROTEIN"/>
    <property type="match status" value="1"/>
</dbReference>
<dbReference type="AlphaFoldDB" id="A0A6A5SV99"/>
<evidence type="ECO:0008006" key="4">
    <source>
        <dbReference type="Google" id="ProtNLM"/>
    </source>
</evidence>
<feature type="transmembrane region" description="Helical" evidence="1">
    <location>
        <begin position="66"/>
        <end position="84"/>
    </location>
</feature>
<feature type="transmembrane region" description="Helical" evidence="1">
    <location>
        <begin position="212"/>
        <end position="237"/>
    </location>
</feature>
<evidence type="ECO:0000313" key="2">
    <source>
        <dbReference type="EMBL" id="KAF1944411.1"/>
    </source>
</evidence>
<accession>A0A6A5SV99</accession>
<dbReference type="EMBL" id="ML976017">
    <property type="protein sequence ID" value="KAF1944411.1"/>
    <property type="molecule type" value="Genomic_DNA"/>
</dbReference>
<feature type="transmembrane region" description="Helical" evidence="1">
    <location>
        <begin position="173"/>
        <end position="192"/>
    </location>
</feature>
<protein>
    <recommendedName>
        <fullName evidence="4">FAR-17a/AIG1-like protein</fullName>
    </recommendedName>
</protein>
<evidence type="ECO:0000313" key="3">
    <source>
        <dbReference type="Proteomes" id="UP000800038"/>
    </source>
</evidence>
<keyword evidence="3" id="KW-1185">Reference proteome</keyword>
<name>A0A6A5SV99_9PLEO</name>
<proteinExistence type="predicted"/>
<keyword evidence="1" id="KW-1133">Transmembrane helix</keyword>
<dbReference type="GO" id="GO:0016020">
    <property type="term" value="C:membrane"/>
    <property type="evidence" value="ECO:0007669"/>
    <property type="project" value="TreeGrafter"/>
</dbReference>
<gene>
    <name evidence="2" type="ORF">EJ02DRAFT_398643</name>
</gene>
<organism evidence="2 3">
    <name type="scientific">Clathrospora elynae</name>
    <dbReference type="NCBI Taxonomy" id="706981"/>
    <lineage>
        <taxon>Eukaryota</taxon>
        <taxon>Fungi</taxon>
        <taxon>Dikarya</taxon>
        <taxon>Ascomycota</taxon>
        <taxon>Pezizomycotina</taxon>
        <taxon>Dothideomycetes</taxon>
        <taxon>Pleosporomycetidae</taxon>
        <taxon>Pleosporales</taxon>
        <taxon>Diademaceae</taxon>
        <taxon>Clathrospora</taxon>
    </lineage>
</organism>
<evidence type="ECO:0000256" key="1">
    <source>
        <dbReference type="SAM" id="Phobius"/>
    </source>
</evidence>
<dbReference type="OrthoDB" id="419711at2759"/>
<feature type="transmembrane region" description="Helical" evidence="1">
    <location>
        <begin position="25"/>
        <end position="54"/>
    </location>
</feature>
<sequence length="278" mass="31238">MAFGKRITVPYAGTFDPTYRFATSWILPTGVLFGIRTLLALYAFITLFTIFGLNRNHAEPGTSGRSFSFFTVLTYWGLAFYYAFSAAHTGSYWLTGTPFLARWPKALQVAHSMFYSTIVVYPWIVTAIFWGLLAANFDSSSMISVWSNTSEHALNSLYAFFEIFFTRTEPLPWLNLVPVIVILALYLGLAYVTHATQHFYVYPFLNLETNSAGLVGGVIVGILVAAIIVFLIVRYLIMLRVWATEKKLGKTGKFSKRGRITPASEETMDLPLNHVSVK</sequence>
<dbReference type="PANTHER" id="PTHR12242">
    <property type="entry name" value="OS02G0130600 PROTEIN-RELATED"/>
    <property type="match status" value="1"/>
</dbReference>
<reference evidence="2" key="1">
    <citation type="journal article" date="2020" name="Stud. Mycol.">
        <title>101 Dothideomycetes genomes: a test case for predicting lifestyles and emergence of pathogens.</title>
        <authorList>
            <person name="Haridas S."/>
            <person name="Albert R."/>
            <person name="Binder M."/>
            <person name="Bloem J."/>
            <person name="Labutti K."/>
            <person name="Salamov A."/>
            <person name="Andreopoulos B."/>
            <person name="Baker S."/>
            <person name="Barry K."/>
            <person name="Bills G."/>
            <person name="Bluhm B."/>
            <person name="Cannon C."/>
            <person name="Castanera R."/>
            <person name="Culley D."/>
            <person name="Daum C."/>
            <person name="Ezra D."/>
            <person name="Gonzalez J."/>
            <person name="Henrissat B."/>
            <person name="Kuo A."/>
            <person name="Liang C."/>
            <person name="Lipzen A."/>
            <person name="Lutzoni F."/>
            <person name="Magnuson J."/>
            <person name="Mondo S."/>
            <person name="Nolan M."/>
            <person name="Ohm R."/>
            <person name="Pangilinan J."/>
            <person name="Park H.-J."/>
            <person name="Ramirez L."/>
            <person name="Alfaro M."/>
            <person name="Sun H."/>
            <person name="Tritt A."/>
            <person name="Yoshinaga Y."/>
            <person name="Zwiers L.-H."/>
            <person name="Turgeon B."/>
            <person name="Goodwin S."/>
            <person name="Spatafora J."/>
            <person name="Crous P."/>
            <person name="Grigoriev I."/>
        </authorList>
    </citation>
    <scope>NUCLEOTIDE SEQUENCE</scope>
    <source>
        <strain evidence="2">CBS 161.51</strain>
    </source>
</reference>